<dbReference type="AlphaFoldDB" id="A0AA38IR18"/>
<reference evidence="2" key="1">
    <citation type="journal article" date="2023" name="G3 (Bethesda)">
        <title>Whole genome assemblies of Zophobas morio and Tenebrio molitor.</title>
        <authorList>
            <person name="Kaur S."/>
            <person name="Stinson S.A."/>
            <person name="diCenzo G.C."/>
        </authorList>
    </citation>
    <scope>NUCLEOTIDE SEQUENCE</scope>
    <source>
        <strain evidence="2">QUZm001</strain>
    </source>
</reference>
<feature type="region of interest" description="Disordered" evidence="1">
    <location>
        <begin position="82"/>
        <end position="106"/>
    </location>
</feature>
<evidence type="ECO:0000313" key="3">
    <source>
        <dbReference type="Proteomes" id="UP001168821"/>
    </source>
</evidence>
<organism evidence="2 3">
    <name type="scientific">Zophobas morio</name>
    <dbReference type="NCBI Taxonomy" id="2755281"/>
    <lineage>
        <taxon>Eukaryota</taxon>
        <taxon>Metazoa</taxon>
        <taxon>Ecdysozoa</taxon>
        <taxon>Arthropoda</taxon>
        <taxon>Hexapoda</taxon>
        <taxon>Insecta</taxon>
        <taxon>Pterygota</taxon>
        <taxon>Neoptera</taxon>
        <taxon>Endopterygota</taxon>
        <taxon>Coleoptera</taxon>
        <taxon>Polyphaga</taxon>
        <taxon>Cucujiformia</taxon>
        <taxon>Tenebrionidae</taxon>
        <taxon>Zophobas</taxon>
    </lineage>
</organism>
<keyword evidence="3" id="KW-1185">Reference proteome</keyword>
<accession>A0AA38IR18</accession>
<evidence type="ECO:0000256" key="1">
    <source>
        <dbReference type="SAM" id="MobiDB-lite"/>
    </source>
</evidence>
<proteinExistence type="predicted"/>
<gene>
    <name evidence="2" type="ORF">Zmor_009675</name>
</gene>
<comment type="caution">
    <text evidence="2">The sequence shown here is derived from an EMBL/GenBank/DDBJ whole genome shotgun (WGS) entry which is preliminary data.</text>
</comment>
<protein>
    <submittedName>
        <fullName evidence="2">Uncharacterized protein</fullName>
    </submittedName>
</protein>
<dbReference type="Proteomes" id="UP001168821">
    <property type="component" value="Unassembled WGS sequence"/>
</dbReference>
<dbReference type="EMBL" id="JALNTZ010000003">
    <property type="protein sequence ID" value="KAJ3657899.1"/>
    <property type="molecule type" value="Genomic_DNA"/>
</dbReference>
<name>A0AA38IR18_9CUCU</name>
<sequence>MEEGKVKGGLSHQNGRHFATLIGCFVSPLMELPLSTSRPLKMLGHTDDIVYRCGCDGVGDYQLKALSIREWAAKRFLHRNRAAAPSPSISGGGTSARTKGINTNEK</sequence>
<evidence type="ECO:0000313" key="2">
    <source>
        <dbReference type="EMBL" id="KAJ3657899.1"/>
    </source>
</evidence>
<feature type="compositionally biased region" description="Polar residues" evidence="1">
    <location>
        <begin position="95"/>
        <end position="106"/>
    </location>
</feature>